<protein>
    <submittedName>
        <fullName evidence="3">Uncharacterized protein</fullName>
    </submittedName>
</protein>
<feature type="region of interest" description="Disordered" evidence="2">
    <location>
        <begin position="1"/>
        <end position="64"/>
    </location>
</feature>
<evidence type="ECO:0000313" key="3">
    <source>
        <dbReference type="EMBL" id="PVD32477.1"/>
    </source>
</evidence>
<accession>A0A2T7PGD6</accession>
<dbReference type="Proteomes" id="UP000245119">
    <property type="component" value="Linkage Group LG4"/>
</dbReference>
<sequence length="427" mass="49637">MAGVPKITEPVGIQTPDVHEWRRSLRLSSSSDAVRNTPSQTMPTVRSRTPSPSTRSGSQNPSSRITIVKHSKDVGQTVSTKSSVSSILHKSTGNMADLNFSSKTSKSGELANIEVEYIRNLQQQIYFLELEANYLREQTHKATRLHSQMVLEAERMVSKLRDMQGEIDDMNVEMQRKESKINIIAAEKDKLESQLHEEEVARGKDKQLLINEVVTLKTEKDRLEQELNHKDNQLLEAKSEIDKSTIALKNSERQIQTLKAQLEQRIEQHRLTQLALDDKRTELVSMETQLREVEEKYYNSTIQIQDKVTQDLRDEIRFLRQKQKETELSAEKERYLCDKINEDSSHLVRENASLSQQIFELQKQLEREKRLHENNEQRHSLRINEMVVLRDKESALRLEVDRLTEQLRKEQETNQCILDQLSQKETS</sequence>
<evidence type="ECO:0000313" key="4">
    <source>
        <dbReference type="Proteomes" id="UP000245119"/>
    </source>
</evidence>
<gene>
    <name evidence="3" type="ORF">C0Q70_07916</name>
</gene>
<feature type="compositionally biased region" description="Low complexity" evidence="2">
    <location>
        <begin position="43"/>
        <end position="58"/>
    </location>
</feature>
<name>A0A2T7PGD6_POMCA</name>
<comment type="caution">
    <text evidence="3">The sequence shown here is derived from an EMBL/GenBank/DDBJ whole genome shotgun (WGS) entry which is preliminary data.</text>
</comment>
<keyword evidence="4" id="KW-1185">Reference proteome</keyword>
<feature type="coiled-coil region" evidence="1">
    <location>
        <begin position="118"/>
        <end position="296"/>
    </location>
</feature>
<feature type="coiled-coil region" evidence="1">
    <location>
        <begin position="351"/>
        <end position="420"/>
    </location>
</feature>
<evidence type="ECO:0000256" key="1">
    <source>
        <dbReference type="SAM" id="Coils"/>
    </source>
</evidence>
<dbReference type="AlphaFoldDB" id="A0A2T7PGD6"/>
<reference evidence="3 4" key="1">
    <citation type="submission" date="2018-04" db="EMBL/GenBank/DDBJ databases">
        <title>The genome of golden apple snail Pomacea canaliculata provides insight into stress tolerance and invasive adaptation.</title>
        <authorList>
            <person name="Liu C."/>
            <person name="Liu B."/>
            <person name="Ren Y."/>
            <person name="Zhang Y."/>
            <person name="Wang H."/>
            <person name="Li S."/>
            <person name="Jiang F."/>
            <person name="Yin L."/>
            <person name="Zhang G."/>
            <person name="Qian W."/>
            <person name="Fan W."/>
        </authorList>
    </citation>
    <scope>NUCLEOTIDE SEQUENCE [LARGE SCALE GENOMIC DNA]</scope>
    <source>
        <strain evidence="3">SZHN2017</strain>
        <tissue evidence="3">Muscle</tissue>
    </source>
</reference>
<feature type="compositionally biased region" description="Polar residues" evidence="2">
    <location>
        <begin position="32"/>
        <end position="42"/>
    </location>
</feature>
<keyword evidence="1" id="KW-0175">Coiled coil</keyword>
<dbReference type="OrthoDB" id="2130396at2759"/>
<evidence type="ECO:0000256" key="2">
    <source>
        <dbReference type="SAM" id="MobiDB-lite"/>
    </source>
</evidence>
<proteinExistence type="predicted"/>
<organism evidence="3 4">
    <name type="scientific">Pomacea canaliculata</name>
    <name type="common">Golden apple snail</name>
    <dbReference type="NCBI Taxonomy" id="400727"/>
    <lineage>
        <taxon>Eukaryota</taxon>
        <taxon>Metazoa</taxon>
        <taxon>Spiralia</taxon>
        <taxon>Lophotrochozoa</taxon>
        <taxon>Mollusca</taxon>
        <taxon>Gastropoda</taxon>
        <taxon>Caenogastropoda</taxon>
        <taxon>Architaenioglossa</taxon>
        <taxon>Ampullarioidea</taxon>
        <taxon>Ampullariidae</taxon>
        <taxon>Pomacea</taxon>
    </lineage>
</organism>
<dbReference type="EMBL" id="PZQS01000004">
    <property type="protein sequence ID" value="PVD32477.1"/>
    <property type="molecule type" value="Genomic_DNA"/>
</dbReference>
<dbReference type="STRING" id="400727.A0A2T7PGD6"/>